<dbReference type="Proteomes" id="UP001176961">
    <property type="component" value="Unassembled WGS sequence"/>
</dbReference>
<gene>
    <name evidence="1" type="ORF">CYNAS_LOCUS7702</name>
</gene>
<organism evidence="1 2">
    <name type="scientific">Cylicocyclus nassatus</name>
    <name type="common">Nematode worm</name>
    <dbReference type="NCBI Taxonomy" id="53992"/>
    <lineage>
        <taxon>Eukaryota</taxon>
        <taxon>Metazoa</taxon>
        <taxon>Ecdysozoa</taxon>
        <taxon>Nematoda</taxon>
        <taxon>Chromadorea</taxon>
        <taxon>Rhabditida</taxon>
        <taxon>Rhabditina</taxon>
        <taxon>Rhabditomorpha</taxon>
        <taxon>Strongyloidea</taxon>
        <taxon>Strongylidae</taxon>
        <taxon>Cylicocyclus</taxon>
    </lineage>
</organism>
<dbReference type="AlphaFoldDB" id="A0AA36GPA9"/>
<protein>
    <recommendedName>
        <fullName evidence="3">MULE transposase domain-containing protein</fullName>
    </recommendedName>
</protein>
<proteinExistence type="predicted"/>
<keyword evidence="2" id="KW-1185">Reference proteome</keyword>
<name>A0AA36GPA9_CYLNA</name>
<sequence>MSKSSASSQERFYGELQKSQKGTREVITYTIPGSRMAYVFPHHRRNADHVVFACRGCKRERHHLTVKVVGNEILNDPCEGHVCTPVNTSQDRANRLMYKTCQKVRSDPLFASKSVPEIWEQTLQQAMTGRRGSGELVAYFYKYSLESRRRTIESYIRSTASLYPNMNRVQQELQAAGATDPSRIILDFEISALKAAERCFPNTSVEGCLFHLSQCWNRRRNALGITKFLKGPHRSAFVKKWWRTIKGIPFLPERFLSRLPALFRPSMPDTHPAFECCEAFLVYLYDTRLSEPLRRYWCKWRMDLKNNQSCRMLPQQNSTSTWPKTRELPKCSGTHQARKRKCVAKLVTFDQFDIGRHVRRKYSLRNEKISRKMESFERQVQGVVTTSALIRYCRAMLRFVSEKAI</sequence>
<evidence type="ECO:0000313" key="1">
    <source>
        <dbReference type="EMBL" id="CAJ0595719.1"/>
    </source>
</evidence>
<accession>A0AA36GPA9</accession>
<evidence type="ECO:0000313" key="2">
    <source>
        <dbReference type="Proteomes" id="UP001176961"/>
    </source>
</evidence>
<evidence type="ECO:0008006" key="3">
    <source>
        <dbReference type="Google" id="ProtNLM"/>
    </source>
</evidence>
<dbReference type="EMBL" id="CATQJL010000112">
    <property type="protein sequence ID" value="CAJ0595719.1"/>
    <property type="molecule type" value="Genomic_DNA"/>
</dbReference>
<comment type="caution">
    <text evidence="1">The sequence shown here is derived from an EMBL/GenBank/DDBJ whole genome shotgun (WGS) entry which is preliminary data.</text>
</comment>
<reference evidence="1" key="1">
    <citation type="submission" date="2023-07" db="EMBL/GenBank/DDBJ databases">
        <authorList>
            <consortium name="CYATHOMIX"/>
        </authorList>
    </citation>
    <scope>NUCLEOTIDE SEQUENCE</scope>
    <source>
        <strain evidence="1">N/A</strain>
    </source>
</reference>